<dbReference type="AlphaFoldDB" id="A0A0G2APL6"/>
<dbReference type="PANTHER" id="PTHR30615:SF8">
    <property type="entry name" value="UPF0047 PROTEIN C4A8.02C"/>
    <property type="match status" value="1"/>
</dbReference>
<dbReference type="Gene3D" id="2.60.120.460">
    <property type="entry name" value="YjbQ-like"/>
    <property type="match status" value="1"/>
</dbReference>
<evidence type="ECO:0000313" key="2">
    <source>
        <dbReference type="EMBL" id="KKW34674.1"/>
    </source>
</evidence>
<dbReference type="NCBIfam" id="TIGR00149">
    <property type="entry name" value="TIGR00149_YjbQ"/>
    <property type="match status" value="1"/>
</dbReference>
<dbReference type="InterPro" id="IPR001602">
    <property type="entry name" value="UPF0047_YjbQ-like"/>
</dbReference>
<dbReference type="EMBL" id="LCRM01000065">
    <property type="protein sequence ID" value="KKW34674.1"/>
    <property type="molecule type" value="Genomic_DNA"/>
</dbReference>
<dbReference type="InterPro" id="IPR035917">
    <property type="entry name" value="YjbQ-like_sf"/>
</dbReference>
<gene>
    <name evidence="2" type="ORF">UY81_C0065G0004</name>
</gene>
<dbReference type="PROSITE" id="PS01314">
    <property type="entry name" value="UPF0047"/>
    <property type="match status" value="1"/>
</dbReference>
<dbReference type="PANTHER" id="PTHR30615">
    <property type="entry name" value="UNCHARACTERIZED PROTEIN YJBQ-RELATED"/>
    <property type="match status" value="1"/>
</dbReference>
<evidence type="ECO:0000256" key="1">
    <source>
        <dbReference type="ARBA" id="ARBA00005534"/>
    </source>
</evidence>
<dbReference type="SUPFAM" id="SSF111038">
    <property type="entry name" value="YjbQ-like"/>
    <property type="match status" value="1"/>
</dbReference>
<sequence>MNISFKRDSLSFQTKASMQFLDVTEKIMDLVARYNFLDGFVSIQNLHTSAAIWCNENEPLLHQDLKDRLDRFAAKDDKYNHDNFDIRTVNMCDGECDNGHSHCKSVFFPTSIKLHIEKGKLVLGTWQRIMFIELDRPRLRQISIAMMGFFGGNKKEPVEAK</sequence>
<evidence type="ECO:0000313" key="3">
    <source>
        <dbReference type="Proteomes" id="UP000034290"/>
    </source>
</evidence>
<organism evidence="2 3">
    <name type="scientific">Candidatus Giovannonibacteria bacterium GW2011_GWA2_53_7</name>
    <dbReference type="NCBI Taxonomy" id="1618650"/>
    <lineage>
        <taxon>Bacteria</taxon>
        <taxon>Candidatus Giovannoniibacteriota</taxon>
    </lineage>
</organism>
<protein>
    <recommendedName>
        <fullName evidence="4">Secondary thiamine-phosphate synthase enzyme</fullName>
    </recommendedName>
</protein>
<proteinExistence type="inferred from homology"/>
<comment type="caution">
    <text evidence="2">The sequence shown here is derived from an EMBL/GenBank/DDBJ whole genome shotgun (WGS) entry which is preliminary data.</text>
</comment>
<dbReference type="Pfam" id="PF01894">
    <property type="entry name" value="YjbQ"/>
    <property type="match status" value="1"/>
</dbReference>
<dbReference type="Proteomes" id="UP000034290">
    <property type="component" value="Unassembled WGS sequence"/>
</dbReference>
<comment type="similarity">
    <text evidence="1">Belongs to the UPF0047 family.</text>
</comment>
<name>A0A0G2APL6_9BACT</name>
<evidence type="ECO:0008006" key="4">
    <source>
        <dbReference type="Google" id="ProtNLM"/>
    </source>
</evidence>
<accession>A0A0G2APL6</accession>
<reference evidence="2 3" key="1">
    <citation type="journal article" date="2015" name="Nature">
        <title>rRNA introns, odd ribosomes, and small enigmatic genomes across a large radiation of phyla.</title>
        <authorList>
            <person name="Brown C.T."/>
            <person name="Hug L.A."/>
            <person name="Thomas B.C."/>
            <person name="Sharon I."/>
            <person name="Castelle C.J."/>
            <person name="Singh A."/>
            <person name="Wilkins M.J."/>
            <person name="Williams K.H."/>
            <person name="Banfield J.F."/>
        </authorList>
    </citation>
    <scope>NUCLEOTIDE SEQUENCE [LARGE SCALE GENOMIC DNA]</scope>
</reference>
<dbReference type="PIRSF" id="PIRSF004681">
    <property type="entry name" value="UCP004681"/>
    <property type="match status" value="1"/>
</dbReference>